<protein>
    <submittedName>
        <fullName evidence="1">Orf113</fullName>
    </submittedName>
</protein>
<name>Q9G913_OCHDN</name>
<keyword evidence="1" id="KW-0496">Mitochondrion</keyword>
<accession>Q9G913</accession>
<evidence type="ECO:0000313" key="1">
    <source>
        <dbReference type="EMBL" id="AAG18392.1"/>
    </source>
</evidence>
<dbReference type="AlphaFoldDB" id="Q9G913"/>
<dbReference type="EMBL" id="AF287134">
    <property type="protein sequence ID" value="AAG18392.1"/>
    <property type="molecule type" value="Genomic_DNA"/>
</dbReference>
<proteinExistence type="predicted"/>
<dbReference type="GeneID" id="1501651"/>
<geneLocation type="mitochondrion" evidence="1"/>
<dbReference type="RefSeq" id="NP_066426.1">
    <property type="nucleotide sequence ID" value="NC_002571.1"/>
</dbReference>
<sequence length="113" mass="13421">MKRQRKKNIQNDYSQIKVDKKDAKLLIQYSTTQNGYKLNKLVSKKIKNGILKNIKHPIKLLDDNIKLKKYPNVIFINKFLIKKITIIKQLYKSTIKQSVKICFLLKNINYVKN</sequence>
<organism evidence="1">
    <name type="scientific">Ochromonas danica</name>
    <name type="common">Golden alga</name>
    <name type="synonym">Chlorochromonas danica</name>
    <dbReference type="NCBI Taxonomy" id="2986"/>
    <lineage>
        <taxon>Eukaryota</taxon>
        <taxon>Sar</taxon>
        <taxon>Stramenopiles</taxon>
        <taxon>Ochrophyta</taxon>
        <taxon>Chrysophyceae</taxon>
        <taxon>Chromulinales</taxon>
        <taxon>Chromulinaceae</taxon>
        <taxon>Ochromonas</taxon>
    </lineage>
</organism>
<reference evidence="1" key="1">
    <citation type="submission" date="2000-07" db="EMBL/GenBank/DDBJ databases">
        <title>Phylogenetic relationships of stramenopile algae, based on complete mitochondrial genome sequences.</title>
        <authorList>
            <person name="Burger G."/>
            <person name="Lang B.F."/>
            <person name="Gray W.M.M.W."/>
        </authorList>
    </citation>
    <scope>NUCLEOTIDE SEQUENCE</scope>
</reference>